<organism evidence="1 2">
    <name type="scientific">Flavobacterium psychrophilum</name>
    <dbReference type="NCBI Taxonomy" id="96345"/>
    <lineage>
        <taxon>Bacteria</taxon>
        <taxon>Pseudomonadati</taxon>
        <taxon>Bacteroidota</taxon>
        <taxon>Flavobacteriia</taxon>
        <taxon>Flavobacteriales</taxon>
        <taxon>Flavobacteriaceae</taxon>
        <taxon>Flavobacterium</taxon>
    </lineage>
</organism>
<reference evidence="1 2" key="1">
    <citation type="submission" date="2020-07" db="EMBL/GenBank/DDBJ databases">
        <title>Genomic characterization of Flavobacterium psychrophilum strains.</title>
        <authorList>
            <person name="Castillo D."/>
            <person name="Jorgensen J."/>
            <person name="Middelboe M."/>
        </authorList>
    </citation>
    <scope>NUCLEOTIDE SEQUENCE [LARGE SCALE GENOMIC DNA]</scope>
    <source>
        <strain evidence="1 2">FPS-R7</strain>
    </source>
</reference>
<gene>
    <name evidence="1" type="ORF">H0H26_07955</name>
</gene>
<dbReference type="EMBL" id="CP059075">
    <property type="protein sequence ID" value="QRE02854.1"/>
    <property type="molecule type" value="Genomic_DNA"/>
</dbReference>
<protein>
    <submittedName>
        <fullName evidence="1">Uncharacterized protein</fullName>
    </submittedName>
</protein>
<evidence type="ECO:0000313" key="1">
    <source>
        <dbReference type="EMBL" id="QRE02854.1"/>
    </source>
</evidence>
<dbReference type="RefSeq" id="WP_203095597.1">
    <property type="nucleotide sequence ID" value="NZ_CP059075.1"/>
</dbReference>
<dbReference type="AlphaFoldDB" id="A0A7U2R936"/>
<name>A0A7U2R936_FLAPS</name>
<sequence length="133" mass="15223">MYEWLMQEQLPIPDLTIKNYIPLVDEEIQFASPISSNSSRHRIKNNLPGTVGFCPLIFKTQKLNDYISENLSSKKNSYLNAVHKDVLQRASAFLLLKDSKASFTIEGENPTNNPAVRWGRAIETTQWRCSFGF</sequence>
<proteinExistence type="predicted"/>
<dbReference type="Proteomes" id="UP000596329">
    <property type="component" value="Chromosome"/>
</dbReference>
<evidence type="ECO:0000313" key="2">
    <source>
        <dbReference type="Proteomes" id="UP000596329"/>
    </source>
</evidence>
<accession>A0A7U2R936</accession>